<accession>A0A3B9IFI2</accession>
<reference evidence="3 4" key="1">
    <citation type="journal article" date="2018" name="Nat. Biotechnol.">
        <title>A standardized bacterial taxonomy based on genome phylogeny substantially revises the tree of life.</title>
        <authorList>
            <person name="Parks D.H."/>
            <person name="Chuvochina M."/>
            <person name="Waite D.W."/>
            <person name="Rinke C."/>
            <person name="Skarshewski A."/>
            <person name="Chaumeil P.A."/>
            <person name="Hugenholtz P."/>
        </authorList>
    </citation>
    <scope>NUCLEOTIDE SEQUENCE [LARGE SCALE GENOMIC DNA]</scope>
    <source>
        <strain evidence="3">UBA8739</strain>
    </source>
</reference>
<name>A0A3B9IFI2_9PROT</name>
<evidence type="ECO:0000313" key="4">
    <source>
        <dbReference type="Proteomes" id="UP000257706"/>
    </source>
</evidence>
<feature type="region of interest" description="Disordered" evidence="1">
    <location>
        <begin position="1"/>
        <end position="22"/>
    </location>
</feature>
<evidence type="ECO:0000259" key="2">
    <source>
        <dbReference type="Pfam" id="PF07484"/>
    </source>
</evidence>
<sequence>MPGLCQPAGPVPPARDMHEGGTGMDPFIGEIRIFAGGIPPTGWAPCEGQLMSIQQHQDLFALLGDRYGGDGRTYFALPDLRGRTPVCITSQPVQGVSYKIAQTAGVEGVLLAASEIPAHDHPLVAVSTAASSVSPSGEVFASTQPAVYAAGGGDTIPLAAGSVTSVGDAGTHENRQPGLALFYCIATTGNWPQRS</sequence>
<feature type="domain" description="Phage tail collar" evidence="2">
    <location>
        <begin position="29"/>
        <end position="85"/>
    </location>
</feature>
<evidence type="ECO:0000313" key="3">
    <source>
        <dbReference type="EMBL" id="HAE46496.1"/>
    </source>
</evidence>
<proteinExistence type="predicted"/>
<evidence type="ECO:0000256" key="1">
    <source>
        <dbReference type="SAM" id="MobiDB-lite"/>
    </source>
</evidence>
<gene>
    <name evidence="3" type="ORF">DCK97_03655</name>
</gene>
<dbReference type="EMBL" id="DMAI01000059">
    <property type="protein sequence ID" value="HAE46496.1"/>
    <property type="molecule type" value="Genomic_DNA"/>
</dbReference>
<dbReference type="Pfam" id="PF07484">
    <property type="entry name" value="Collar"/>
    <property type="match status" value="1"/>
</dbReference>
<dbReference type="Gene3D" id="3.90.1340.10">
    <property type="entry name" value="Phage tail collar domain"/>
    <property type="match status" value="1"/>
</dbReference>
<dbReference type="InterPro" id="IPR011083">
    <property type="entry name" value="Phage_tail_collar_dom"/>
</dbReference>
<dbReference type="SUPFAM" id="SSF88874">
    <property type="entry name" value="Receptor-binding domain of short tail fibre protein gp12"/>
    <property type="match status" value="1"/>
</dbReference>
<organism evidence="3 4">
    <name type="scientific">Tistrella mobilis</name>
    <dbReference type="NCBI Taxonomy" id="171437"/>
    <lineage>
        <taxon>Bacteria</taxon>
        <taxon>Pseudomonadati</taxon>
        <taxon>Pseudomonadota</taxon>
        <taxon>Alphaproteobacteria</taxon>
        <taxon>Geminicoccales</taxon>
        <taxon>Geminicoccaceae</taxon>
        <taxon>Tistrella</taxon>
    </lineage>
</organism>
<dbReference type="AlphaFoldDB" id="A0A3B9IFI2"/>
<comment type="caution">
    <text evidence="3">The sequence shown here is derived from an EMBL/GenBank/DDBJ whole genome shotgun (WGS) entry which is preliminary data.</text>
</comment>
<protein>
    <submittedName>
        <fullName evidence="3">Phage tail protein</fullName>
    </submittedName>
</protein>
<dbReference type="Proteomes" id="UP000257706">
    <property type="component" value="Unassembled WGS sequence"/>
</dbReference>
<dbReference type="InterPro" id="IPR037053">
    <property type="entry name" value="Phage_tail_collar_dom_sf"/>
</dbReference>